<gene>
    <name evidence="5" type="ORF">CLV46_1187</name>
</gene>
<dbReference type="Gene3D" id="3.40.190.10">
    <property type="entry name" value="Periplasmic binding protein-like II"/>
    <property type="match status" value="2"/>
</dbReference>
<proteinExistence type="inferred from homology"/>
<dbReference type="OrthoDB" id="3495561at2"/>
<evidence type="ECO:0000256" key="1">
    <source>
        <dbReference type="ARBA" id="ARBA00008520"/>
    </source>
</evidence>
<keyword evidence="6" id="KW-1185">Reference proteome</keyword>
<keyword evidence="2" id="KW-0813">Transport</keyword>
<dbReference type="PANTHER" id="PTHR43649">
    <property type="entry name" value="ARABINOSE-BINDING PROTEIN-RELATED"/>
    <property type="match status" value="1"/>
</dbReference>
<protein>
    <submittedName>
        <fullName evidence="5">Multiple sugar transport system substrate-binding protein</fullName>
    </submittedName>
</protein>
<evidence type="ECO:0000313" key="6">
    <source>
        <dbReference type="Proteomes" id="UP000228758"/>
    </source>
</evidence>
<accession>A0A2M9CI87</accession>
<organism evidence="5 6">
    <name type="scientific">Diaminobutyricimonas aerilata</name>
    <dbReference type="NCBI Taxonomy" id="1162967"/>
    <lineage>
        <taxon>Bacteria</taxon>
        <taxon>Bacillati</taxon>
        <taxon>Actinomycetota</taxon>
        <taxon>Actinomycetes</taxon>
        <taxon>Micrococcales</taxon>
        <taxon>Microbacteriaceae</taxon>
        <taxon>Diaminobutyricimonas</taxon>
    </lineage>
</organism>
<dbReference type="AlphaFoldDB" id="A0A2M9CI87"/>
<dbReference type="PANTHER" id="PTHR43649:SF34">
    <property type="entry name" value="ABC TRANSPORTER PERIPLASMIC-BINDING PROTEIN YCJN-RELATED"/>
    <property type="match status" value="1"/>
</dbReference>
<feature type="chain" id="PRO_5038814757" evidence="4">
    <location>
        <begin position="29"/>
        <end position="434"/>
    </location>
</feature>
<reference evidence="5 6" key="1">
    <citation type="submission" date="2017-11" db="EMBL/GenBank/DDBJ databases">
        <title>Genomic Encyclopedia of Archaeal and Bacterial Type Strains, Phase II (KMG-II): From Individual Species to Whole Genera.</title>
        <authorList>
            <person name="Goeker M."/>
        </authorList>
    </citation>
    <scope>NUCLEOTIDE SEQUENCE [LARGE SCALE GENOMIC DNA]</scope>
    <source>
        <strain evidence="5 6">DSM 27393</strain>
    </source>
</reference>
<dbReference type="RefSeq" id="WP_100363915.1">
    <property type="nucleotide sequence ID" value="NZ_PGFF01000001.1"/>
</dbReference>
<dbReference type="CDD" id="cd14750">
    <property type="entry name" value="PBP2_TMBP"/>
    <property type="match status" value="1"/>
</dbReference>
<dbReference type="InterPro" id="IPR050490">
    <property type="entry name" value="Bact_solute-bd_prot1"/>
</dbReference>
<comment type="similarity">
    <text evidence="1">Belongs to the bacterial solute-binding protein 1 family.</text>
</comment>
<comment type="caution">
    <text evidence="5">The sequence shown here is derived from an EMBL/GenBank/DDBJ whole genome shotgun (WGS) entry which is preliminary data.</text>
</comment>
<evidence type="ECO:0000313" key="5">
    <source>
        <dbReference type="EMBL" id="PJJ71636.1"/>
    </source>
</evidence>
<evidence type="ECO:0000256" key="2">
    <source>
        <dbReference type="ARBA" id="ARBA00022448"/>
    </source>
</evidence>
<feature type="signal peptide" evidence="4">
    <location>
        <begin position="1"/>
        <end position="28"/>
    </location>
</feature>
<evidence type="ECO:0000256" key="4">
    <source>
        <dbReference type="SAM" id="SignalP"/>
    </source>
</evidence>
<dbReference type="EMBL" id="PGFF01000001">
    <property type="protein sequence ID" value="PJJ71636.1"/>
    <property type="molecule type" value="Genomic_DNA"/>
</dbReference>
<dbReference type="Proteomes" id="UP000228758">
    <property type="component" value="Unassembled WGS sequence"/>
</dbReference>
<name>A0A2M9CI87_9MICO</name>
<keyword evidence="3 4" id="KW-0732">Signal</keyword>
<keyword evidence="5" id="KW-0762">Sugar transport</keyword>
<dbReference type="Pfam" id="PF01547">
    <property type="entry name" value="SBP_bac_1"/>
    <property type="match status" value="1"/>
</dbReference>
<sequence>MRRRRHSAPLLTATALLGGAALTLTGCAAGSSDESAATDELTGRGPITYVSSPDASGAAQKSIDVWNAEHPDEQVEWIELPLDADQQRQQLAQNAQIESDAYSVLNLDVVWTSEFAANRWIVPLPDDALPTDDLIPATVDAATYSDTLFAAPYYTDGALLYSRTDLLTAAGVTEPPTTWDDLRAACDKVLALPEAQGMSCYAGQFDKNEGLTVNFSEAVASAGGTLFTEDGRPDVDTPEAKAALQFLVDGFADGTIPEEAITFQEEQGRQAFQDGKLVFLRNWPYIFKSLSAEDGSSAVAGKFGVSPIPGAEEAGVSTLGGRNLAIAANAENKATALEFIQFFTGQEQEEARLELSSRAPVYGSFFEDEAVTAKYPYLPTLLTSLENAQPRPKVVKYGETTAVIQDEVYAAITGDKSVEDALADLQSELESLAG</sequence>
<dbReference type="SUPFAM" id="SSF53850">
    <property type="entry name" value="Periplasmic binding protein-like II"/>
    <property type="match status" value="1"/>
</dbReference>
<evidence type="ECO:0000256" key="3">
    <source>
        <dbReference type="ARBA" id="ARBA00022729"/>
    </source>
</evidence>
<dbReference type="PROSITE" id="PS51257">
    <property type="entry name" value="PROKAR_LIPOPROTEIN"/>
    <property type="match status" value="1"/>
</dbReference>
<dbReference type="InterPro" id="IPR006059">
    <property type="entry name" value="SBP"/>
</dbReference>